<accession>A0A9Q1IMM2</accession>
<dbReference type="SMART" id="SM00298">
    <property type="entry name" value="CHROMO"/>
    <property type="match status" value="2"/>
</dbReference>
<dbReference type="InterPro" id="IPR000953">
    <property type="entry name" value="Chromo/chromo_shadow_dom"/>
</dbReference>
<evidence type="ECO:0000259" key="8">
    <source>
        <dbReference type="PROSITE" id="PS50013"/>
    </source>
</evidence>
<dbReference type="PROSITE" id="PS00598">
    <property type="entry name" value="CHROMO_1"/>
    <property type="match status" value="1"/>
</dbReference>
<feature type="region of interest" description="Disordered" evidence="7">
    <location>
        <begin position="126"/>
        <end position="197"/>
    </location>
</feature>
<evidence type="ECO:0000313" key="9">
    <source>
        <dbReference type="EMBL" id="KAJ8345253.1"/>
    </source>
</evidence>
<dbReference type="PROSITE" id="PS50013">
    <property type="entry name" value="CHROMO_2"/>
    <property type="match status" value="2"/>
</dbReference>
<dbReference type="SUPFAM" id="SSF54160">
    <property type="entry name" value="Chromo domain-like"/>
    <property type="match status" value="2"/>
</dbReference>
<dbReference type="InterPro" id="IPR016197">
    <property type="entry name" value="Chromo-like_dom_sf"/>
</dbReference>
<feature type="compositionally biased region" description="Basic and acidic residues" evidence="7">
    <location>
        <begin position="128"/>
        <end position="145"/>
    </location>
</feature>
<organism evidence="9 10">
    <name type="scientific">Synaphobranchus kaupii</name>
    <name type="common">Kaup's arrowtooth eel</name>
    <dbReference type="NCBI Taxonomy" id="118154"/>
    <lineage>
        <taxon>Eukaryota</taxon>
        <taxon>Metazoa</taxon>
        <taxon>Chordata</taxon>
        <taxon>Craniata</taxon>
        <taxon>Vertebrata</taxon>
        <taxon>Euteleostomi</taxon>
        <taxon>Actinopterygii</taxon>
        <taxon>Neopterygii</taxon>
        <taxon>Teleostei</taxon>
        <taxon>Anguilliformes</taxon>
        <taxon>Synaphobranchidae</taxon>
        <taxon>Synaphobranchus</taxon>
    </lineage>
</organism>
<evidence type="ECO:0000256" key="6">
    <source>
        <dbReference type="ARBA" id="ARBA00023242"/>
    </source>
</evidence>
<evidence type="ECO:0000256" key="5">
    <source>
        <dbReference type="ARBA" id="ARBA00022843"/>
    </source>
</evidence>
<gene>
    <name evidence="9" type="ORF">SKAU_G00294460</name>
</gene>
<dbReference type="InterPro" id="IPR051219">
    <property type="entry name" value="Heterochromatin_chromo-domain"/>
</dbReference>
<dbReference type="SMART" id="SM00300">
    <property type="entry name" value="ChSh"/>
    <property type="match status" value="1"/>
</dbReference>
<dbReference type="InterPro" id="IPR023780">
    <property type="entry name" value="Chromo_domain"/>
</dbReference>
<dbReference type="GO" id="GO:0005634">
    <property type="term" value="C:nucleus"/>
    <property type="evidence" value="ECO:0007669"/>
    <property type="project" value="UniProtKB-SubCell"/>
</dbReference>
<dbReference type="CDD" id="cd18654">
    <property type="entry name" value="CSD_HP1beta_Cbx1"/>
    <property type="match status" value="1"/>
</dbReference>
<keyword evidence="3" id="KW-0597">Phosphoprotein</keyword>
<evidence type="ECO:0000256" key="7">
    <source>
        <dbReference type="SAM" id="MobiDB-lite"/>
    </source>
</evidence>
<feature type="compositionally biased region" description="Pro residues" evidence="7">
    <location>
        <begin position="34"/>
        <end position="46"/>
    </location>
</feature>
<protein>
    <recommendedName>
        <fullName evidence="8">Chromo domain-containing protein</fullName>
    </recommendedName>
</protein>
<dbReference type="FunFam" id="2.40.50.40:FF:000007">
    <property type="entry name" value="Chromobox protein homolog 1"/>
    <property type="match status" value="1"/>
</dbReference>
<evidence type="ECO:0000256" key="2">
    <source>
        <dbReference type="ARBA" id="ARBA00022499"/>
    </source>
</evidence>
<dbReference type="AlphaFoldDB" id="A0A9Q1IMM2"/>
<feature type="domain" description="Chromo" evidence="8">
    <location>
        <begin position="195"/>
        <end position="253"/>
    </location>
</feature>
<evidence type="ECO:0000256" key="4">
    <source>
        <dbReference type="ARBA" id="ARBA00022737"/>
    </source>
</evidence>
<keyword evidence="2" id="KW-1017">Isopeptide bond</keyword>
<evidence type="ECO:0000313" key="10">
    <source>
        <dbReference type="Proteomes" id="UP001152622"/>
    </source>
</evidence>
<proteinExistence type="predicted"/>
<dbReference type="InterPro" id="IPR017984">
    <property type="entry name" value="Chromo_dom_subgr"/>
</dbReference>
<evidence type="ECO:0000256" key="3">
    <source>
        <dbReference type="ARBA" id="ARBA00022553"/>
    </source>
</evidence>
<dbReference type="OrthoDB" id="433924at2759"/>
<dbReference type="InterPro" id="IPR023779">
    <property type="entry name" value="Chromodomain_CS"/>
</dbReference>
<dbReference type="InterPro" id="IPR008251">
    <property type="entry name" value="Chromo_shadow_dom"/>
</dbReference>
<feature type="compositionally biased region" description="Basic and acidic residues" evidence="7">
    <location>
        <begin position="155"/>
        <end position="197"/>
    </location>
</feature>
<sequence>MFRSNLFFSSSVEVLTEPAGSTDPPLPASMSQPTEPPNGAPVPEAPPAEVKLAVTPGKKQAKKKVEEVVEEEEEEYVVEKVLDRRVVKGRVEYLLKWKGFSDEDNTWEPDDNLDCPDLIAEFLQSQKTAHELEKKEGGGKRKAAESDPDAAAVGEESRPKKRKDEVRLAIQMRRLEESRTHRSRPEKPRGFARALDPERIIGATDSSGELMFLMKWKNSDEADLVPAKEANVKCPQVVISFYEERLTWHSYPTEEEEKKEDKN</sequence>
<keyword evidence="10" id="KW-1185">Reference proteome</keyword>
<feature type="region of interest" description="Disordered" evidence="7">
    <location>
        <begin position="14"/>
        <end position="46"/>
    </location>
</feature>
<feature type="domain" description="Chromo" evidence="8">
    <location>
        <begin position="76"/>
        <end position="134"/>
    </location>
</feature>
<dbReference type="Gene3D" id="2.40.50.40">
    <property type="match status" value="2"/>
</dbReference>
<dbReference type="GO" id="GO:0000792">
    <property type="term" value="C:heterochromatin"/>
    <property type="evidence" value="ECO:0007669"/>
    <property type="project" value="UniProtKB-ARBA"/>
</dbReference>
<keyword evidence="6" id="KW-0539">Nucleus</keyword>
<keyword evidence="5" id="KW-0832">Ubl conjugation</keyword>
<comment type="caution">
    <text evidence="9">The sequence shown here is derived from an EMBL/GenBank/DDBJ whole genome shotgun (WGS) entry which is preliminary data.</text>
</comment>
<dbReference type="PRINTS" id="PR00504">
    <property type="entry name" value="CHROMODOMAIN"/>
</dbReference>
<evidence type="ECO:0000256" key="1">
    <source>
        <dbReference type="ARBA" id="ARBA00004123"/>
    </source>
</evidence>
<dbReference type="PANTHER" id="PTHR22812">
    <property type="entry name" value="CHROMOBOX PROTEIN"/>
    <property type="match status" value="1"/>
</dbReference>
<reference evidence="9" key="1">
    <citation type="journal article" date="2023" name="Science">
        <title>Genome structures resolve the early diversification of teleost fishes.</title>
        <authorList>
            <person name="Parey E."/>
            <person name="Louis A."/>
            <person name="Montfort J."/>
            <person name="Bouchez O."/>
            <person name="Roques C."/>
            <person name="Iampietro C."/>
            <person name="Lluch J."/>
            <person name="Castinel A."/>
            <person name="Donnadieu C."/>
            <person name="Desvignes T."/>
            <person name="Floi Bucao C."/>
            <person name="Jouanno E."/>
            <person name="Wen M."/>
            <person name="Mejri S."/>
            <person name="Dirks R."/>
            <person name="Jansen H."/>
            <person name="Henkel C."/>
            <person name="Chen W.J."/>
            <person name="Zahm M."/>
            <person name="Cabau C."/>
            <person name="Klopp C."/>
            <person name="Thompson A.W."/>
            <person name="Robinson-Rechavi M."/>
            <person name="Braasch I."/>
            <person name="Lecointre G."/>
            <person name="Bobe J."/>
            <person name="Postlethwait J.H."/>
            <person name="Berthelot C."/>
            <person name="Roest Crollius H."/>
            <person name="Guiguen Y."/>
        </authorList>
    </citation>
    <scope>NUCLEOTIDE SEQUENCE</scope>
    <source>
        <strain evidence="9">WJC10195</strain>
    </source>
</reference>
<dbReference type="Pfam" id="PF00385">
    <property type="entry name" value="Chromo"/>
    <property type="match status" value="1"/>
</dbReference>
<dbReference type="EMBL" id="JAINUF010000012">
    <property type="protein sequence ID" value="KAJ8345253.1"/>
    <property type="molecule type" value="Genomic_DNA"/>
</dbReference>
<comment type="subcellular location">
    <subcellularLocation>
        <location evidence="1">Nucleus</location>
    </subcellularLocation>
</comment>
<name>A0A9Q1IMM2_SYNKA</name>
<dbReference type="FunFam" id="2.40.50.40:FF:000009">
    <property type="entry name" value="chromobox protein homolog 1"/>
    <property type="match status" value="1"/>
</dbReference>
<dbReference type="CDD" id="cd18650">
    <property type="entry name" value="CD_HP1beta_Cbx1"/>
    <property type="match status" value="1"/>
</dbReference>
<dbReference type="Proteomes" id="UP001152622">
    <property type="component" value="Chromosome 12"/>
</dbReference>
<keyword evidence="4" id="KW-0677">Repeat</keyword>
<dbReference type="Pfam" id="PF01393">
    <property type="entry name" value="Chromo_shadow"/>
    <property type="match status" value="1"/>
</dbReference>